<name>A0A1F6D1M6_9BACT</name>
<dbReference type="Proteomes" id="UP000177659">
    <property type="component" value="Unassembled WGS sequence"/>
</dbReference>
<organism evidence="4 5">
    <name type="scientific">Candidatus Kaiserbacteria bacterium RIFCSPHIGHO2_02_FULL_49_11</name>
    <dbReference type="NCBI Taxonomy" id="1798489"/>
    <lineage>
        <taxon>Bacteria</taxon>
        <taxon>Candidatus Kaiseribacteriota</taxon>
    </lineage>
</organism>
<gene>
    <name evidence="4" type="ORF">A3D62_01790</name>
</gene>
<evidence type="ECO:0000313" key="5">
    <source>
        <dbReference type="Proteomes" id="UP000177659"/>
    </source>
</evidence>
<reference evidence="4 5" key="1">
    <citation type="journal article" date="2016" name="Nat. Commun.">
        <title>Thousands of microbial genomes shed light on interconnected biogeochemical processes in an aquifer system.</title>
        <authorList>
            <person name="Anantharaman K."/>
            <person name="Brown C.T."/>
            <person name="Hug L.A."/>
            <person name="Sharon I."/>
            <person name="Castelle C.J."/>
            <person name="Probst A.J."/>
            <person name="Thomas B.C."/>
            <person name="Singh A."/>
            <person name="Wilkins M.J."/>
            <person name="Karaoz U."/>
            <person name="Brodie E.L."/>
            <person name="Williams K.H."/>
            <person name="Hubbard S.S."/>
            <person name="Banfield J.F."/>
        </authorList>
    </citation>
    <scope>NUCLEOTIDE SEQUENCE [LARGE SCALE GENOMIC DNA]</scope>
</reference>
<accession>A0A1F6D1M6</accession>
<dbReference type="InterPro" id="IPR001034">
    <property type="entry name" value="DeoR_HTH"/>
</dbReference>
<sequence>MENQKDIKAHNPADYLKEVNNPNFAKISPFGENLPCAFAYKRTERILTALYLVTNLVPEGEPARSLIRDKSLRLLSDILSLRSGFRLGDSSTNQLVAAIHEITSLLNILYAGGFISDMNTEVLKREYVNLILFLREAERDESGEGMTLREDYFEGTLFSKFKGHNKGHQMSFISRSGMTKNVSRSKTLQGQSAKRAGAEVRHSSRRDEIIKVVKDKKIVSIKDIAEIVTGCSEKTIQRELLALVESGVLKKTGERRWSTYSLL</sequence>
<dbReference type="Gene3D" id="1.10.10.10">
    <property type="entry name" value="Winged helix-like DNA-binding domain superfamily/Winged helix DNA-binding domain"/>
    <property type="match status" value="1"/>
</dbReference>
<evidence type="ECO:0000256" key="2">
    <source>
        <dbReference type="ARBA" id="ARBA00023163"/>
    </source>
</evidence>
<protein>
    <recommendedName>
        <fullName evidence="3">HTH deoR-type domain-containing protein</fullName>
    </recommendedName>
</protein>
<dbReference type="EMBL" id="MFLC01000005">
    <property type="protein sequence ID" value="OGG55334.1"/>
    <property type="molecule type" value="Genomic_DNA"/>
</dbReference>
<dbReference type="Pfam" id="PF08220">
    <property type="entry name" value="HTH_DeoR"/>
    <property type="match status" value="1"/>
</dbReference>
<feature type="domain" description="HTH deoR-type" evidence="3">
    <location>
        <begin position="205"/>
        <end position="252"/>
    </location>
</feature>
<dbReference type="InterPro" id="IPR036390">
    <property type="entry name" value="WH_DNA-bd_sf"/>
</dbReference>
<dbReference type="GO" id="GO:0003700">
    <property type="term" value="F:DNA-binding transcription factor activity"/>
    <property type="evidence" value="ECO:0007669"/>
    <property type="project" value="InterPro"/>
</dbReference>
<evidence type="ECO:0000259" key="3">
    <source>
        <dbReference type="Pfam" id="PF08220"/>
    </source>
</evidence>
<dbReference type="SUPFAM" id="SSF46785">
    <property type="entry name" value="Winged helix' DNA-binding domain"/>
    <property type="match status" value="1"/>
</dbReference>
<keyword evidence="2" id="KW-0804">Transcription</keyword>
<evidence type="ECO:0000256" key="1">
    <source>
        <dbReference type="ARBA" id="ARBA00023015"/>
    </source>
</evidence>
<dbReference type="InterPro" id="IPR036388">
    <property type="entry name" value="WH-like_DNA-bd_sf"/>
</dbReference>
<comment type="caution">
    <text evidence="4">The sequence shown here is derived from an EMBL/GenBank/DDBJ whole genome shotgun (WGS) entry which is preliminary data.</text>
</comment>
<evidence type="ECO:0000313" key="4">
    <source>
        <dbReference type="EMBL" id="OGG55334.1"/>
    </source>
</evidence>
<proteinExistence type="predicted"/>
<dbReference type="AlphaFoldDB" id="A0A1F6D1M6"/>
<keyword evidence="1" id="KW-0805">Transcription regulation</keyword>